<accession>A0AAE1HNZ9</accession>
<reference evidence="1" key="1">
    <citation type="submission" date="2021-07" db="EMBL/GenBank/DDBJ databases">
        <authorList>
            <person name="Catto M.A."/>
            <person name="Jacobson A."/>
            <person name="Kennedy G."/>
            <person name="Labadie P."/>
            <person name="Hunt B.G."/>
            <person name="Srinivasan R."/>
        </authorList>
    </citation>
    <scope>NUCLEOTIDE SEQUENCE</scope>
    <source>
        <strain evidence="1">PL_HMW_Pooled</strain>
        <tissue evidence="1">Head</tissue>
    </source>
</reference>
<gene>
    <name evidence="1" type="ORF">KUF71_012802</name>
</gene>
<evidence type="ECO:0000313" key="1">
    <source>
        <dbReference type="EMBL" id="KAK3924668.1"/>
    </source>
</evidence>
<comment type="caution">
    <text evidence="1">The sequence shown here is derived from an EMBL/GenBank/DDBJ whole genome shotgun (WGS) entry which is preliminary data.</text>
</comment>
<reference evidence="1" key="2">
    <citation type="journal article" date="2023" name="BMC Genomics">
        <title>Pest status, molecular evolution, and epigenetic factors derived from the genome assembly of Frankliniella fusca, a thysanopteran phytovirus vector.</title>
        <authorList>
            <person name="Catto M.A."/>
            <person name="Labadie P.E."/>
            <person name="Jacobson A.L."/>
            <person name="Kennedy G.G."/>
            <person name="Srinivasan R."/>
            <person name="Hunt B.G."/>
        </authorList>
    </citation>
    <scope>NUCLEOTIDE SEQUENCE</scope>
    <source>
        <strain evidence="1">PL_HMW_Pooled</strain>
    </source>
</reference>
<evidence type="ECO:0000313" key="2">
    <source>
        <dbReference type="Proteomes" id="UP001219518"/>
    </source>
</evidence>
<dbReference type="EMBL" id="JAHWGI010001195">
    <property type="protein sequence ID" value="KAK3924668.1"/>
    <property type="molecule type" value="Genomic_DNA"/>
</dbReference>
<dbReference type="PANTHER" id="PTHR46579:SF1">
    <property type="entry name" value="F5_8 TYPE C DOMAIN-CONTAINING PROTEIN"/>
    <property type="match status" value="1"/>
</dbReference>
<sequence length="341" mass="39223">MITPPIEVRRPVRKISDRSHWNMREFENWTLTYSIPVLTEILPSKYLVHWTYLVQVLFLLSRQKISKENIETAHILALHFSRDAEYLYGKAVMSYNLHIFSHHLADNVLRWGPLWAINTFSFESGNKDLKGLLHAQHGVPHQIHRALSYKQATSILKISCGTKKTKAYEASIASKVNKMSKYVPVPECALIGTSKLFVPTDEENFILNQCNFDIDLSNCMKFLKVIAGKCVYVSSDSVRNKKFDNGCAVTVDNKVISIRKFILDQSSERVCLFCNEMSVEPFLRVPQGIRIPPKDHCIREILLVGRRLHLISIQKLRSVGSVTRMNDKMYVSEFPNVHNIF</sequence>
<dbReference type="AlphaFoldDB" id="A0AAE1HNZ9"/>
<proteinExistence type="predicted"/>
<protein>
    <submittedName>
        <fullName evidence="1">Lysine/arginine/ornithine-binding periplasmic protein</fullName>
    </submittedName>
</protein>
<dbReference type="PANTHER" id="PTHR46579">
    <property type="entry name" value="F5/8 TYPE C DOMAIN-CONTAINING PROTEIN-RELATED"/>
    <property type="match status" value="1"/>
</dbReference>
<keyword evidence="2" id="KW-1185">Reference proteome</keyword>
<organism evidence="1 2">
    <name type="scientific">Frankliniella fusca</name>
    <dbReference type="NCBI Taxonomy" id="407009"/>
    <lineage>
        <taxon>Eukaryota</taxon>
        <taxon>Metazoa</taxon>
        <taxon>Ecdysozoa</taxon>
        <taxon>Arthropoda</taxon>
        <taxon>Hexapoda</taxon>
        <taxon>Insecta</taxon>
        <taxon>Pterygota</taxon>
        <taxon>Neoptera</taxon>
        <taxon>Paraneoptera</taxon>
        <taxon>Thysanoptera</taxon>
        <taxon>Terebrantia</taxon>
        <taxon>Thripoidea</taxon>
        <taxon>Thripidae</taxon>
        <taxon>Frankliniella</taxon>
    </lineage>
</organism>
<dbReference type="Proteomes" id="UP001219518">
    <property type="component" value="Unassembled WGS sequence"/>
</dbReference>
<name>A0AAE1HNZ9_9NEOP</name>